<name>A0ACC3YKH2_COLTU</name>
<sequence>MTVGLIDILQLGNAAFTTAAENGKSFKAIFEDSKVKKCFWDVRNDADALWALYKVDLAGVIDIQLLENGSRRGSKEYLQGLEKSVESDLSLGFMERNRWVRIKKDVRSQMSADIFAIRPLDTETVQYCVNDVVHLPALHSLYLKRIEPVWLGKAMDESSHRVHEAHSPTYQPQSPTKRFGPWGAGNVLTIDEALELLEEEAMDARERDFFGYYDDDDDWYDDEYTNCADGAFDPEALASCWDKSG</sequence>
<proteinExistence type="predicted"/>
<dbReference type="Proteomes" id="UP000805649">
    <property type="component" value="Unassembled WGS sequence"/>
</dbReference>
<gene>
    <name evidence="1" type="ORF">CTRU02_213357</name>
</gene>
<evidence type="ECO:0000313" key="2">
    <source>
        <dbReference type="Proteomes" id="UP000805649"/>
    </source>
</evidence>
<evidence type="ECO:0000313" key="1">
    <source>
        <dbReference type="EMBL" id="KAL0932404.1"/>
    </source>
</evidence>
<reference evidence="1 2" key="1">
    <citation type="journal article" date="2020" name="Phytopathology">
        <title>Genome Sequence Resources of Colletotrichum truncatum, C. plurivorum, C. musicola, and C. sojae: Four Species Pathogenic to Soybean (Glycine max).</title>
        <authorList>
            <person name="Rogerio F."/>
            <person name="Boufleur T.R."/>
            <person name="Ciampi-Guillardi M."/>
            <person name="Sukno S.A."/>
            <person name="Thon M.R."/>
            <person name="Massola Junior N.S."/>
            <person name="Baroncelli R."/>
        </authorList>
    </citation>
    <scope>NUCLEOTIDE SEQUENCE [LARGE SCALE GENOMIC DNA]</scope>
    <source>
        <strain evidence="1 2">CMES1059</strain>
    </source>
</reference>
<dbReference type="EMBL" id="VUJX02000009">
    <property type="protein sequence ID" value="KAL0932404.1"/>
    <property type="molecule type" value="Genomic_DNA"/>
</dbReference>
<organism evidence="1 2">
    <name type="scientific">Colletotrichum truncatum</name>
    <name type="common">Anthracnose fungus</name>
    <name type="synonym">Colletotrichum capsici</name>
    <dbReference type="NCBI Taxonomy" id="5467"/>
    <lineage>
        <taxon>Eukaryota</taxon>
        <taxon>Fungi</taxon>
        <taxon>Dikarya</taxon>
        <taxon>Ascomycota</taxon>
        <taxon>Pezizomycotina</taxon>
        <taxon>Sordariomycetes</taxon>
        <taxon>Hypocreomycetidae</taxon>
        <taxon>Glomerellales</taxon>
        <taxon>Glomerellaceae</taxon>
        <taxon>Colletotrichum</taxon>
        <taxon>Colletotrichum truncatum species complex</taxon>
    </lineage>
</organism>
<protein>
    <submittedName>
        <fullName evidence="1">Uncharacterized protein</fullName>
    </submittedName>
</protein>
<accession>A0ACC3YKH2</accession>
<keyword evidence="2" id="KW-1185">Reference proteome</keyword>
<comment type="caution">
    <text evidence="1">The sequence shown here is derived from an EMBL/GenBank/DDBJ whole genome shotgun (WGS) entry which is preliminary data.</text>
</comment>